<evidence type="ECO:0000313" key="1">
    <source>
        <dbReference type="EMBL" id="ETW83196.1"/>
    </source>
</evidence>
<organism evidence="1 2">
    <name type="scientific">Heterobasidion irregulare (strain TC 32-1)</name>
    <dbReference type="NCBI Taxonomy" id="747525"/>
    <lineage>
        <taxon>Eukaryota</taxon>
        <taxon>Fungi</taxon>
        <taxon>Dikarya</taxon>
        <taxon>Basidiomycota</taxon>
        <taxon>Agaricomycotina</taxon>
        <taxon>Agaricomycetes</taxon>
        <taxon>Russulales</taxon>
        <taxon>Bondarzewiaceae</taxon>
        <taxon>Heterobasidion</taxon>
        <taxon>Heterobasidion annosum species complex</taxon>
    </lineage>
</organism>
<dbReference type="AlphaFoldDB" id="W4KDP3"/>
<dbReference type="GeneID" id="20667858"/>
<proteinExistence type="predicted"/>
<dbReference type="InParanoid" id="W4KDP3"/>
<dbReference type="HOGENOM" id="CLU_2333856_0_0_1"/>
<reference evidence="1 2" key="1">
    <citation type="journal article" date="2012" name="New Phytol.">
        <title>Insight into trade-off between wood decay and parasitism from the genome of a fungal forest pathogen.</title>
        <authorList>
            <person name="Olson A."/>
            <person name="Aerts A."/>
            <person name="Asiegbu F."/>
            <person name="Belbahri L."/>
            <person name="Bouzid O."/>
            <person name="Broberg A."/>
            <person name="Canback B."/>
            <person name="Coutinho P.M."/>
            <person name="Cullen D."/>
            <person name="Dalman K."/>
            <person name="Deflorio G."/>
            <person name="van Diepen L.T."/>
            <person name="Dunand C."/>
            <person name="Duplessis S."/>
            <person name="Durling M."/>
            <person name="Gonthier P."/>
            <person name="Grimwood J."/>
            <person name="Fossdal C.G."/>
            <person name="Hansson D."/>
            <person name="Henrissat B."/>
            <person name="Hietala A."/>
            <person name="Himmelstrand K."/>
            <person name="Hoffmeister D."/>
            <person name="Hogberg N."/>
            <person name="James T.Y."/>
            <person name="Karlsson M."/>
            <person name="Kohler A."/>
            <person name="Kues U."/>
            <person name="Lee Y.H."/>
            <person name="Lin Y.C."/>
            <person name="Lind M."/>
            <person name="Lindquist E."/>
            <person name="Lombard V."/>
            <person name="Lucas S."/>
            <person name="Lunden K."/>
            <person name="Morin E."/>
            <person name="Murat C."/>
            <person name="Park J."/>
            <person name="Raffaello T."/>
            <person name="Rouze P."/>
            <person name="Salamov A."/>
            <person name="Schmutz J."/>
            <person name="Solheim H."/>
            <person name="Stahlberg J."/>
            <person name="Velez H."/>
            <person name="de Vries R.P."/>
            <person name="Wiebenga A."/>
            <person name="Woodward S."/>
            <person name="Yakovlev I."/>
            <person name="Garbelotto M."/>
            <person name="Martin F."/>
            <person name="Grigoriev I.V."/>
            <person name="Stenlid J."/>
        </authorList>
    </citation>
    <scope>NUCLEOTIDE SEQUENCE [LARGE SCALE GENOMIC DNA]</scope>
    <source>
        <strain evidence="1 2">TC 32-1</strain>
    </source>
</reference>
<dbReference type="Proteomes" id="UP000030671">
    <property type="component" value="Unassembled WGS sequence"/>
</dbReference>
<evidence type="ECO:0000313" key="2">
    <source>
        <dbReference type="Proteomes" id="UP000030671"/>
    </source>
</evidence>
<dbReference type="EMBL" id="KI925457">
    <property type="protein sequence ID" value="ETW83196.1"/>
    <property type="molecule type" value="Genomic_DNA"/>
</dbReference>
<keyword evidence="2" id="KW-1185">Reference proteome</keyword>
<protein>
    <submittedName>
        <fullName evidence="1">Uncharacterized protein</fullName>
    </submittedName>
</protein>
<name>W4KDP3_HETIT</name>
<accession>W4KDP3</accession>
<dbReference type="PROSITE" id="PS51257">
    <property type="entry name" value="PROKAR_LIPOPROTEIN"/>
    <property type="match status" value="1"/>
</dbReference>
<gene>
    <name evidence="1" type="ORF">HETIRDRAFT_163611</name>
</gene>
<dbReference type="RefSeq" id="XP_009545476.1">
    <property type="nucleotide sequence ID" value="XM_009547181.1"/>
</dbReference>
<sequence length="98" mass="11464">MFDMLREDKEVQAIGSRNTTSMSATFSSCLRYYHLQRRLLRNERLRRLKSENYNGAFEWHEGTILTNYSAFVDLGRINSILGGLHRTLFGYLVMRGVL</sequence>
<dbReference type="KEGG" id="hir:HETIRDRAFT_163611"/>